<proteinExistence type="predicted"/>
<dbReference type="STRING" id="860235.AOZ06_43420"/>
<reference evidence="1 2" key="1">
    <citation type="submission" date="2015-07" db="EMBL/GenBank/DDBJ databases">
        <title>Genome sequencing of Kibdelosporangium phytohabitans.</title>
        <authorList>
            <person name="Qin S."/>
            <person name="Xing K."/>
        </authorList>
    </citation>
    <scope>NUCLEOTIDE SEQUENCE [LARGE SCALE GENOMIC DNA]</scope>
    <source>
        <strain evidence="1 2">KLBMP1111</strain>
    </source>
</reference>
<name>A0A0N9I8X9_9PSEU</name>
<organism evidence="1 2">
    <name type="scientific">Kibdelosporangium phytohabitans</name>
    <dbReference type="NCBI Taxonomy" id="860235"/>
    <lineage>
        <taxon>Bacteria</taxon>
        <taxon>Bacillati</taxon>
        <taxon>Actinomycetota</taxon>
        <taxon>Actinomycetes</taxon>
        <taxon>Pseudonocardiales</taxon>
        <taxon>Pseudonocardiaceae</taxon>
        <taxon>Kibdelosporangium</taxon>
    </lineage>
</organism>
<evidence type="ECO:0000313" key="1">
    <source>
        <dbReference type="EMBL" id="ALG12803.1"/>
    </source>
</evidence>
<dbReference type="KEGG" id="kphy:AOZ06_43420"/>
<protein>
    <submittedName>
        <fullName evidence="1">Uncharacterized protein</fullName>
    </submittedName>
</protein>
<dbReference type="Proteomes" id="UP000063699">
    <property type="component" value="Chromosome"/>
</dbReference>
<keyword evidence="2" id="KW-1185">Reference proteome</keyword>
<dbReference type="AlphaFoldDB" id="A0A0N9I8X9"/>
<sequence length="143" mass="15028">MPCIEALAVSDVWCDDTMPTPGAKMSVQEPQLENVARRSLVSVAFTVIASATRAGDQLQASWLALADAIAYVTPEAIELRTAWSMAAFAPPDVPATCEPWQSLLLASTVLVPQDARPSNVVKATAAAAQATVTFNAVMASIRA</sequence>
<dbReference type="EMBL" id="CP012752">
    <property type="protein sequence ID" value="ALG12803.1"/>
    <property type="molecule type" value="Genomic_DNA"/>
</dbReference>
<accession>A0A0N9I8X9</accession>
<gene>
    <name evidence="1" type="ORF">AOZ06_43420</name>
</gene>
<evidence type="ECO:0000313" key="2">
    <source>
        <dbReference type="Proteomes" id="UP000063699"/>
    </source>
</evidence>